<dbReference type="EMBL" id="LXQA010278588">
    <property type="protein sequence ID" value="MCI40337.1"/>
    <property type="molecule type" value="Genomic_DNA"/>
</dbReference>
<accession>A0A392RVZ9</accession>
<feature type="compositionally biased region" description="Basic and acidic residues" evidence="1">
    <location>
        <begin position="18"/>
        <end position="27"/>
    </location>
</feature>
<dbReference type="Proteomes" id="UP000265520">
    <property type="component" value="Unassembled WGS sequence"/>
</dbReference>
<name>A0A392RVZ9_9FABA</name>
<evidence type="ECO:0000313" key="3">
    <source>
        <dbReference type="Proteomes" id="UP000265520"/>
    </source>
</evidence>
<proteinExistence type="predicted"/>
<keyword evidence="3" id="KW-1185">Reference proteome</keyword>
<sequence length="39" mass="4275">MGNIRRGREVNAGMGRRKVLDGSREEASTAVEDQDTSPK</sequence>
<evidence type="ECO:0000256" key="1">
    <source>
        <dbReference type="SAM" id="MobiDB-lite"/>
    </source>
</evidence>
<comment type="caution">
    <text evidence="2">The sequence shown here is derived from an EMBL/GenBank/DDBJ whole genome shotgun (WGS) entry which is preliminary data.</text>
</comment>
<protein>
    <submittedName>
        <fullName evidence="2">Uncharacterized protein</fullName>
    </submittedName>
</protein>
<feature type="non-terminal residue" evidence="2">
    <location>
        <position position="39"/>
    </location>
</feature>
<feature type="region of interest" description="Disordered" evidence="1">
    <location>
        <begin position="1"/>
        <end position="39"/>
    </location>
</feature>
<organism evidence="2 3">
    <name type="scientific">Trifolium medium</name>
    <dbReference type="NCBI Taxonomy" id="97028"/>
    <lineage>
        <taxon>Eukaryota</taxon>
        <taxon>Viridiplantae</taxon>
        <taxon>Streptophyta</taxon>
        <taxon>Embryophyta</taxon>
        <taxon>Tracheophyta</taxon>
        <taxon>Spermatophyta</taxon>
        <taxon>Magnoliopsida</taxon>
        <taxon>eudicotyledons</taxon>
        <taxon>Gunneridae</taxon>
        <taxon>Pentapetalae</taxon>
        <taxon>rosids</taxon>
        <taxon>fabids</taxon>
        <taxon>Fabales</taxon>
        <taxon>Fabaceae</taxon>
        <taxon>Papilionoideae</taxon>
        <taxon>50 kb inversion clade</taxon>
        <taxon>NPAAA clade</taxon>
        <taxon>Hologalegina</taxon>
        <taxon>IRL clade</taxon>
        <taxon>Trifolieae</taxon>
        <taxon>Trifolium</taxon>
    </lineage>
</organism>
<dbReference type="AlphaFoldDB" id="A0A392RVZ9"/>
<evidence type="ECO:0000313" key="2">
    <source>
        <dbReference type="EMBL" id="MCI40337.1"/>
    </source>
</evidence>
<reference evidence="2 3" key="1">
    <citation type="journal article" date="2018" name="Front. Plant Sci.">
        <title>Red Clover (Trifolium pratense) and Zigzag Clover (T. medium) - A Picture of Genomic Similarities and Differences.</title>
        <authorList>
            <person name="Dluhosova J."/>
            <person name="Istvanek J."/>
            <person name="Nedelnik J."/>
            <person name="Repkova J."/>
        </authorList>
    </citation>
    <scope>NUCLEOTIDE SEQUENCE [LARGE SCALE GENOMIC DNA]</scope>
    <source>
        <strain evidence="3">cv. 10/8</strain>
        <tissue evidence="2">Leaf</tissue>
    </source>
</reference>